<evidence type="ECO:0000313" key="3">
    <source>
        <dbReference type="EMBL" id="ORY46152.1"/>
    </source>
</evidence>
<comment type="caution">
    <text evidence="4">The sequence shown here is derived from an EMBL/GenBank/DDBJ whole genome shotgun (WGS) entry which is preliminary data.</text>
</comment>
<evidence type="ECO:0000313" key="5">
    <source>
        <dbReference type="Proteomes" id="UP000193642"/>
    </source>
</evidence>
<accession>A0A1Y2CJ64</accession>
<protein>
    <submittedName>
        <fullName evidence="4">Uncharacterized protein</fullName>
    </submittedName>
</protein>
<dbReference type="EMBL" id="MCGO01000018">
    <property type="protein sequence ID" value="ORY46152.1"/>
    <property type="molecule type" value="Genomic_DNA"/>
</dbReference>
<dbReference type="AlphaFoldDB" id="A0A1Y2CJ64"/>
<dbReference type="EMBL" id="MCGO01000015">
    <property type="protein sequence ID" value="ORY47082.1"/>
    <property type="molecule type" value="Genomic_DNA"/>
</dbReference>
<feature type="compositionally biased region" description="Low complexity" evidence="1">
    <location>
        <begin position="140"/>
        <end position="159"/>
    </location>
</feature>
<feature type="compositionally biased region" description="Polar residues" evidence="1">
    <location>
        <begin position="257"/>
        <end position="282"/>
    </location>
</feature>
<feature type="compositionally biased region" description="Acidic residues" evidence="1">
    <location>
        <begin position="167"/>
        <end position="182"/>
    </location>
</feature>
<feature type="compositionally biased region" description="Basic and acidic residues" evidence="1">
    <location>
        <begin position="183"/>
        <end position="198"/>
    </location>
</feature>
<evidence type="ECO:0000313" key="2">
    <source>
        <dbReference type="EMBL" id="ORY36211.1"/>
    </source>
</evidence>
<dbReference type="EMBL" id="MCGO01000057">
    <property type="protein sequence ID" value="ORY36211.1"/>
    <property type="molecule type" value="Genomic_DNA"/>
</dbReference>
<feature type="region of interest" description="Disordered" evidence="1">
    <location>
        <begin position="140"/>
        <end position="203"/>
    </location>
</feature>
<reference evidence="4 5" key="1">
    <citation type="submission" date="2016-07" db="EMBL/GenBank/DDBJ databases">
        <title>Pervasive Adenine N6-methylation of Active Genes in Fungi.</title>
        <authorList>
            <consortium name="DOE Joint Genome Institute"/>
            <person name="Mondo S.J."/>
            <person name="Dannebaum R.O."/>
            <person name="Kuo R.C."/>
            <person name="Labutti K."/>
            <person name="Haridas S."/>
            <person name="Kuo A."/>
            <person name="Salamov A."/>
            <person name="Ahrendt S.R."/>
            <person name="Lipzen A."/>
            <person name="Sullivan W."/>
            <person name="Andreopoulos W.B."/>
            <person name="Clum A."/>
            <person name="Lindquist E."/>
            <person name="Daum C."/>
            <person name="Ramamoorthy G.K."/>
            <person name="Gryganskyi A."/>
            <person name="Culley D."/>
            <person name="Magnuson J.K."/>
            <person name="James T.Y."/>
            <person name="O'Malley M.A."/>
            <person name="Stajich J.E."/>
            <person name="Spatafora J.W."/>
            <person name="Visel A."/>
            <person name="Grigoriev I.V."/>
        </authorList>
    </citation>
    <scope>NUCLEOTIDE SEQUENCE [LARGE SCALE GENOMIC DNA]</scope>
    <source>
        <strain evidence="4 5">JEL800</strain>
    </source>
</reference>
<sequence length="328" mass="36362">MKQQSAFWADIRIRKKLTFLTHEDEIQAKTYLFLRNGIPTKVSKLHGLYIQNFWNIFGVNLGIRHTRQMMASFADNIDFEETAVANVNVTVSNQFGHSSQVHQNNYGATTDGAAIIRKMKAISDKWWEWCSLIGEAASSSSSPEAAAGAQTGSGSASGSVVITIQESSEDEESGNSVDDIEDNQVHRDKEGDYEREEGFGSMDDCVMENEFAVDSDGDVYESEHGQSNSVNESEHGQSNSMDESEGGGSDSMDEVRTNQSEFTNSQEVSTGNNPPLDSIYTNDRNDPSLANYYARIDKFLEDHAEILGYNNTLSEDEAWATDYSDVKD</sequence>
<name>A0A1Y2CJ64_9FUNG</name>
<feature type="compositionally biased region" description="Polar residues" evidence="1">
    <location>
        <begin position="225"/>
        <end position="239"/>
    </location>
</feature>
<evidence type="ECO:0000256" key="1">
    <source>
        <dbReference type="SAM" id="MobiDB-lite"/>
    </source>
</evidence>
<evidence type="ECO:0000313" key="4">
    <source>
        <dbReference type="EMBL" id="ORY47082.1"/>
    </source>
</evidence>
<proteinExistence type="predicted"/>
<feature type="region of interest" description="Disordered" evidence="1">
    <location>
        <begin position="218"/>
        <end position="285"/>
    </location>
</feature>
<keyword evidence="5" id="KW-1185">Reference proteome</keyword>
<gene>
    <name evidence="4" type="ORF">BCR33DRAFT_736541</name>
    <name evidence="2" type="ORF">BCR33DRAFT_742975</name>
    <name evidence="3" type="ORF">BCR33DRAFT_813059</name>
</gene>
<organism evidence="4 5">
    <name type="scientific">Rhizoclosmatium globosum</name>
    <dbReference type="NCBI Taxonomy" id="329046"/>
    <lineage>
        <taxon>Eukaryota</taxon>
        <taxon>Fungi</taxon>
        <taxon>Fungi incertae sedis</taxon>
        <taxon>Chytridiomycota</taxon>
        <taxon>Chytridiomycota incertae sedis</taxon>
        <taxon>Chytridiomycetes</taxon>
        <taxon>Chytridiales</taxon>
        <taxon>Chytriomycetaceae</taxon>
        <taxon>Rhizoclosmatium</taxon>
    </lineage>
</organism>
<dbReference type="Proteomes" id="UP000193642">
    <property type="component" value="Unassembled WGS sequence"/>
</dbReference>